<evidence type="ECO:0000313" key="1">
    <source>
        <dbReference type="EMBL" id="NHQ75878.1"/>
    </source>
</evidence>
<evidence type="ECO:0000313" key="2">
    <source>
        <dbReference type="Proteomes" id="UP000639775"/>
    </source>
</evidence>
<dbReference type="Proteomes" id="UP000639775">
    <property type="component" value="Unassembled WGS sequence"/>
</dbReference>
<name>A0A967BFE0_9RHOB</name>
<reference evidence="1" key="1">
    <citation type="submission" date="2020-03" db="EMBL/GenBank/DDBJ databases">
        <title>Roseovarius gahaiensis sp. nov., isolated from Gahai Saline Lake, China.</title>
        <authorList>
            <person name="Sun X."/>
        </authorList>
    </citation>
    <scope>NUCLEOTIDE SEQUENCE</scope>
    <source>
        <strain evidence="1">GH877</strain>
    </source>
</reference>
<sequence length="117" mass="13630">MLIQERNCSLSISNNPCAQSAARHTHEILQMLWREHDVAHAEFHPHVADLAPFIQGYLRKNLQTKHLKIEVDKLGGLLNDLDLTIFNARLEDNEQWGTPFYYKKLKKMLQGYLITCE</sequence>
<dbReference type="EMBL" id="JAAORB010000052">
    <property type="protein sequence ID" value="NHQ75878.1"/>
    <property type="molecule type" value="Genomic_DNA"/>
</dbReference>
<keyword evidence="2" id="KW-1185">Reference proteome</keyword>
<protein>
    <submittedName>
        <fullName evidence="1">Uncharacterized protein</fullName>
    </submittedName>
</protein>
<gene>
    <name evidence="1" type="ORF">HAT86_15620</name>
</gene>
<dbReference type="AlphaFoldDB" id="A0A967BFE0"/>
<proteinExistence type="predicted"/>
<comment type="caution">
    <text evidence="1">The sequence shown here is derived from an EMBL/GenBank/DDBJ whole genome shotgun (WGS) entry which is preliminary data.</text>
</comment>
<organism evidence="1 2">
    <name type="scientific">Roseovarius gahaiensis</name>
    <dbReference type="NCBI Taxonomy" id="2716691"/>
    <lineage>
        <taxon>Bacteria</taxon>
        <taxon>Pseudomonadati</taxon>
        <taxon>Pseudomonadota</taxon>
        <taxon>Alphaproteobacteria</taxon>
        <taxon>Rhodobacterales</taxon>
        <taxon>Roseobacteraceae</taxon>
        <taxon>Roseovarius</taxon>
    </lineage>
</organism>
<dbReference type="RefSeq" id="WP_167200009.1">
    <property type="nucleotide sequence ID" value="NZ_JAAORB010000052.1"/>
</dbReference>
<accession>A0A967BFE0</accession>